<evidence type="ECO:0000256" key="1">
    <source>
        <dbReference type="ARBA" id="ARBA00010838"/>
    </source>
</evidence>
<dbReference type="GO" id="GO:0008422">
    <property type="term" value="F:beta-glucosidase activity"/>
    <property type="evidence" value="ECO:0007669"/>
    <property type="project" value="TreeGrafter"/>
</dbReference>
<dbReference type="GO" id="GO:0005975">
    <property type="term" value="P:carbohydrate metabolic process"/>
    <property type="evidence" value="ECO:0007669"/>
    <property type="project" value="InterPro"/>
</dbReference>
<sequence>MWPRMWELLWLVVVLLSSAVPSSCTDEYSRKDFPPGFVFGAATSAYQVEGAANMDGRSESIWDIYTHEGNLHGATGDVALDEYHKYKEDVQLMVETGLEAYKFSISWSRLIPKGRGRVNPKGLEYYNNLINELVKNGIQPHVTIYHDDHPQILEDEYGGWVNRKMLRDFTAYANVCFREFGDRVRHWVTINEPNIFAIGGYDGGMFPPRRCSPPFGFNCTRGNSTSEPYLAAHHMLLAHASASRLYRTKYQRNQQGQVGLTLYAFWFAPATNSIEDITATERAKDFFLGWFAKPLVFGDYPDVMKKRVGSRLPTFTARESKLVKGSLDFLGLIHYTAFYIKDLSNGPQFAIREFFLDTQITFSLENISYTGYQYPLLPWAMRGLLEYFKQDYGNPPIYIHENGQVTPRNLTMEDSARIEYLQTYIGAVLDTVRNGSNTIGYFVWSLMDVLEVLDGYGSSYGLYYVDLDDPELKRQPKLSQHWYSEFLKGKRVGLDGVLELEKNTSGRPHALSFQFYQSQ</sequence>
<accession>A0AAV8SBU8</accession>
<evidence type="ECO:0000313" key="8">
    <source>
        <dbReference type="Proteomes" id="UP001159364"/>
    </source>
</evidence>
<evidence type="ECO:0000313" key="7">
    <source>
        <dbReference type="EMBL" id="KAJ8749604.1"/>
    </source>
</evidence>
<dbReference type="EMBL" id="JAIWQS010000012">
    <property type="protein sequence ID" value="KAJ8749604.1"/>
    <property type="molecule type" value="Genomic_DNA"/>
</dbReference>
<dbReference type="PANTHER" id="PTHR10353:SF29">
    <property type="entry name" value="BETA-GLUCOSIDASE 11"/>
    <property type="match status" value="1"/>
</dbReference>
<protein>
    <submittedName>
        <fullName evidence="7">Uncharacterized protein</fullName>
    </submittedName>
</protein>
<evidence type="ECO:0000256" key="6">
    <source>
        <dbReference type="SAM" id="SignalP"/>
    </source>
</evidence>
<dbReference type="InterPro" id="IPR033132">
    <property type="entry name" value="GH_1_N_CS"/>
</dbReference>
<reference evidence="7 8" key="1">
    <citation type="submission" date="2021-09" db="EMBL/GenBank/DDBJ databases">
        <title>Genomic insights and catalytic innovation underlie evolution of tropane alkaloids biosynthesis.</title>
        <authorList>
            <person name="Wang Y.-J."/>
            <person name="Tian T."/>
            <person name="Huang J.-P."/>
            <person name="Huang S.-X."/>
        </authorList>
    </citation>
    <scope>NUCLEOTIDE SEQUENCE [LARGE SCALE GENOMIC DNA]</scope>
    <source>
        <strain evidence="7">KIB-2018</strain>
        <tissue evidence="7">Leaf</tissue>
    </source>
</reference>
<keyword evidence="8" id="KW-1185">Reference proteome</keyword>
<feature type="chain" id="PRO_5043350437" evidence="6">
    <location>
        <begin position="26"/>
        <end position="519"/>
    </location>
</feature>
<organism evidence="7 8">
    <name type="scientific">Erythroxylum novogranatense</name>
    <dbReference type="NCBI Taxonomy" id="1862640"/>
    <lineage>
        <taxon>Eukaryota</taxon>
        <taxon>Viridiplantae</taxon>
        <taxon>Streptophyta</taxon>
        <taxon>Embryophyta</taxon>
        <taxon>Tracheophyta</taxon>
        <taxon>Spermatophyta</taxon>
        <taxon>Magnoliopsida</taxon>
        <taxon>eudicotyledons</taxon>
        <taxon>Gunneridae</taxon>
        <taxon>Pentapetalae</taxon>
        <taxon>rosids</taxon>
        <taxon>fabids</taxon>
        <taxon>Malpighiales</taxon>
        <taxon>Erythroxylaceae</taxon>
        <taxon>Erythroxylum</taxon>
    </lineage>
</organism>
<gene>
    <name evidence="7" type="ORF">K2173_026253</name>
</gene>
<keyword evidence="3" id="KW-0378">Hydrolase</keyword>
<keyword evidence="4" id="KW-0325">Glycoprotein</keyword>
<evidence type="ECO:0000256" key="2">
    <source>
        <dbReference type="ARBA" id="ARBA00022729"/>
    </source>
</evidence>
<evidence type="ECO:0000256" key="3">
    <source>
        <dbReference type="ARBA" id="ARBA00022801"/>
    </source>
</evidence>
<proteinExistence type="inferred from homology"/>
<comment type="similarity">
    <text evidence="1 5">Belongs to the glycosyl hydrolase 1 family.</text>
</comment>
<feature type="signal peptide" evidence="6">
    <location>
        <begin position="1"/>
        <end position="25"/>
    </location>
</feature>
<dbReference type="FunFam" id="3.20.20.80:FF:000069">
    <property type="entry name" value="Beta-glucosidase 1"/>
    <property type="match status" value="1"/>
</dbReference>
<dbReference type="SUPFAM" id="SSF51445">
    <property type="entry name" value="(Trans)glycosidases"/>
    <property type="match status" value="1"/>
</dbReference>
<comment type="caution">
    <text evidence="7">The sequence shown here is derived from an EMBL/GenBank/DDBJ whole genome shotgun (WGS) entry which is preliminary data.</text>
</comment>
<dbReference type="PRINTS" id="PR00131">
    <property type="entry name" value="GLHYDRLASE1"/>
</dbReference>
<dbReference type="InterPro" id="IPR017853">
    <property type="entry name" value="GH"/>
</dbReference>
<dbReference type="Pfam" id="PF00232">
    <property type="entry name" value="Glyco_hydro_1"/>
    <property type="match status" value="1"/>
</dbReference>
<dbReference type="AlphaFoldDB" id="A0AAV8SBU8"/>
<evidence type="ECO:0000256" key="4">
    <source>
        <dbReference type="ARBA" id="ARBA00023180"/>
    </source>
</evidence>
<name>A0AAV8SBU8_9ROSI</name>
<dbReference type="PANTHER" id="PTHR10353">
    <property type="entry name" value="GLYCOSYL HYDROLASE"/>
    <property type="match status" value="1"/>
</dbReference>
<evidence type="ECO:0000256" key="5">
    <source>
        <dbReference type="RuleBase" id="RU003690"/>
    </source>
</evidence>
<dbReference type="Proteomes" id="UP001159364">
    <property type="component" value="Linkage Group LG12"/>
</dbReference>
<dbReference type="InterPro" id="IPR001360">
    <property type="entry name" value="Glyco_hydro_1"/>
</dbReference>
<dbReference type="Gene3D" id="3.20.20.80">
    <property type="entry name" value="Glycosidases"/>
    <property type="match status" value="1"/>
</dbReference>
<dbReference type="PROSITE" id="PS00653">
    <property type="entry name" value="GLYCOSYL_HYDROL_F1_2"/>
    <property type="match status" value="1"/>
</dbReference>
<keyword evidence="2 6" id="KW-0732">Signal</keyword>